<evidence type="ECO:0000313" key="14">
    <source>
        <dbReference type="Proteomes" id="UP000242469"/>
    </source>
</evidence>
<organism evidence="13 14">
    <name type="scientific">Marinobacterium iners DSM 11526</name>
    <dbReference type="NCBI Taxonomy" id="1122198"/>
    <lineage>
        <taxon>Bacteria</taxon>
        <taxon>Pseudomonadati</taxon>
        <taxon>Pseudomonadota</taxon>
        <taxon>Gammaproteobacteria</taxon>
        <taxon>Oceanospirillales</taxon>
        <taxon>Oceanospirillaceae</taxon>
        <taxon>Marinobacterium</taxon>
    </lineage>
</organism>
<evidence type="ECO:0000256" key="9">
    <source>
        <dbReference type="ARBA" id="ARBA00023136"/>
    </source>
</evidence>
<evidence type="ECO:0000313" key="13">
    <source>
        <dbReference type="EMBL" id="SEA10226.1"/>
    </source>
</evidence>
<keyword evidence="8" id="KW-0653">Protein transport</keyword>
<evidence type="ECO:0000256" key="7">
    <source>
        <dbReference type="ARBA" id="ARBA00022795"/>
    </source>
</evidence>
<dbReference type="PANTHER" id="PTHR38786:SF1">
    <property type="entry name" value="FLAGELLAR FLIJ PROTEIN"/>
    <property type="match status" value="1"/>
</dbReference>
<dbReference type="Proteomes" id="UP000242469">
    <property type="component" value="Unassembled WGS sequence"/>
</dbReference>
<dbReference type="EMBL" id="FNRJ01000001">
    <property type="protein sequence ID" value="SEA10226.1"/>
    <property type="molecule type" value="Genomic_DNA"/>
</dbReference>
<sequence>MAAKRSDRLQVVLSVAERKRKEADRFLADAQKRVSQGEAGIAQLQTYLREYQQQFTTSGQQGLSIGALNTQQAFMHKINTTISEQEHALKQAREQLQQVRAYWQQVYARQKGIERLIRKAREDEQQEQERKLQRDIDERSQHGRPRFI</sequence>
<dbReference type="GO" id="GO:0044781">
    <property type="term" value="P:bacterial-type flagellum organization"/>
    <property type="evidence" value="ECO:0007669"/>
    <property type="project" value="UniProtKB-KW"/>
</dbReference>
<dbReference type="InterPro" id="IPR012823">
    <property type="entry name" value="Flagell_FliJ"/>
</dbReference>
<gene>
    <name evidence="13" type="ORF">SAMN02745729_101464</name>
</gene>
<evidence type="ECO:0000256" key="4">
    <source>
        <dbReference type="ARBA" id="ARBA00022448"/>
    </source>
</evidence>
<dbReference type="GO" id="GO:0005886">
    <property type="term" value="C:plasma membrane"/>
    <property type="evidence" value="ECO:0007669"/>
    <property type="project" value="UniProtKB-SubCell"/>
</dbReference>
<keyword evidence="13" id="KW-0969">Cilium</keyword>
<evidence type="ECO:0000256" key="10">
    <source>
        <dbReference type="ARBA" id="ARBA00023225"/>
    </source>
</evidence>
<evidence type="ECO:0000256" key="1">
    <source>
        <dbReference type="ARBA" id="ARBA00004413"/>
    </source>
</evidence>
<dbReference type="GO" id="GO:0009288">
    <property type="term" value="C:bacterial-type flagellum"/>
    <property type="evidence" value="ECO:0007669"/>
    <property type="project" value="InterPro"/>
</dbReference>
<proteinExistence type="inferred from homology"/>
<dbReference type="RefSeq" id="WP_091822439.1">
    <property type="nucleotide sequence ID" value="NZ_FNRJ01000001.1"/>
</dbReference>
<keyword evidence="5" id="KW-1003">Cell membrane</keyword>
<feature type="compositionally biased region" description="Basic and acidic residues" evidence="12">
    <location>
        <begin position="121"/>
        <end position="141"/>
    </location>
</feature>
<dbReference type="STRING" id="1122198.SAMN02745729_101464"/>
<keyword evidence="13" id="KW-0282">Flagellum</keyword>
<evidence type="ECO:0000256" key="2">
    <source>
        <dbReference type="ARBA" id="ARBA00010004"/>
    </source>
</evidence>
<dbReference type="GO" id="GO:0015031">
    <property type="term" value="P:protein transport"/>
    <property type="evidence" value="ECO:0007669"/>
    <property type="project" value="UniProtKB-KW"/>
</dbReference>
<dbReference type="AlphaFoldDB" id="A0A1H3YFC2"/>
<evidence type="ECO:0000256" key="3">
    <source>
        <dbReference type="ARBA" id="ARBA00020392"/>
    </source>
</evidence>
<name>A0A1H3YFC2_9GAMM</name>
<keyword evidence="4" id="KW-0813">Transport</keyword>
<evidence type="ECO:0000256" key="6">
    <source>
        <dbReference type="ARBA" id="ARBA00022500"/>
    </source>
</evidence>
<dbReference type="InterPro" id="IPR053716">
    <property type="entry name" value="Flag_assembly_chemotaxis_eff"/>
</dbReference>
<dbReference type="NCBIfam" id="TIGR02473">
    <property type="entry name" value="flagell_FliJ"/>
    <property type="match status" value="1"/>
</dbReference>
<dbReference type="PANTHER" id="PTHR38786">
    <property type="entry name" value="FLAGELLAR FLIJ PROTEIN"/>
    <property type="match status" value="1"/>
</dbReference>
<keyword evidence="7" id="KW-1005">Bacterial flagellum biogenesis</keyword>
<dbReference type="OrthoDB" id="6118332at2"/>
<keyword evidence="13" id="KW-0966">Cell projection</keyword>
<dbReference type="SUPFAM" id="SSF58100">
    <property type="entry name" value="Bacterial hemolysins"/>
    <property type="match status" value="1"/>
</dbReference>
<evidence type="ECO:0000256" key="11">
    <source>
        <dbReference type="SAM" id="Coils"/>
    </source>
</evidence>
<comment type="subcellular location">
    <subcellularLocation>
        <location evidence="1">Cell membrane</location>
        <topology evidence="1">Peripheral membrane protein</topology>
        <orientation evidence="1">Cytoplasmic side</orientation>
    </subcellularLocation>
</comment>
<protein>
    <recommendedName>
        <fullName evidence="3">Flagellar FliJ protein</fullName>
    </recommendedName>
</protein>
<dbReference type="Pfam" id="PF02050">
    <property type="entry name" value="FliJ"/>
    <property type="match status" value="1"/>
</dbReference>
<accession>A0A1H3YFC2</accession>
<dbReference type="InterPro" id="IPR052570">
    <property type="entry name" value="FliJ"/>
</dbReference>
<dbReference type="GO" id="GO:0006935">
    <property type="term" value="P:chemotaxis"/>
    <property type="evidence" value="ECO:0007669"/>
    <property type="project" value="UniProtKB-KW"/>
</dbReference>
<keyword evidence="14" id="KW-1185">Reference proteome</keyword>
<evidence type="ECO:0000256" key="12">
    <source>
        <dbReference type="SAM" id="MobiDB-lite"/>
    </source>
</evidence>
<reference evidence="14" key="1">
    <citation type="submission" date="2016-10" db="EMBL/GenBank/DDBJ databases">
        <authorList>
            <person name="Varghese N."/>
            <person name="Submissions S."/>
        </authorList>
    </citation>
    <scope>NUCLEOTIDE SEQUENCE [LARGE SCALE GENOMIC DNA]</scope>
    <source>
        <strain evidence="14">DSM 11526</strain>
    </source>
</reference>
<dbReference type="Gene3D" id="1.10.287.1700">
    <property type="match status" value="1"/>
</dbReference>
<keyword evidence="9" id="KW-0472">Membrane</keyword>
<comment type="similarity">
    <text evidence="2">Belongs to the FliJ family.</text>
</comment>
<keyword evidence="6" id="KW-0145">Chemotaxis</keyword>
<dbReference type="GO" id="GO:0071973">
    <property type="term" value="P:bacterial-type flagellum-dependent cell motility"/>
    <property type="evidence" value="ECO:0007669"/>
    <property type="project" value="InterPro"/>
</dbReference>
<keyword evidence="10" id="KW-1006">Bacterial flagellum protein export</keyword>
<keyword evidence="11" id="KW-0175">Coiled coil</keyword>
<feature type="coiled-coil region" evidence="11">
    <location>
        <begin position="75"/>
        <end position="102"/>
    </location>
</feature>
<feature type="region of interest" description="Disordered" evidence="12">
    <location>
        <begin position="121"/>
        <end position="148"/>
    </location>
</feature>
<evidence type="ECO:0000256" key="5">
    <source>
        <dbReference type="ARBA" id="ARBA00022475"/>
    </source>
</evidence>
<evidence type="ECO:0000256" key="8">
    <source>
        <dbReference type="ARBA" id="ARBA00022927"/>
    </source>
</evidence>